<dbReference type="Proteomes" id="UP000014074">
    <property type="component" value="Unassembled WGS sequence"/>
</dbReference>
<feature type="compositionally biased region" description="Acidic residues" evidence="1">
    <location>
        <begin position="276"/>
        <end position="286"/>
    </location>
</feature>
<feature type="compositionally biased region" description="Basic and acidic residues" evidence="1">
    <location>
        <begin position="210"/>
        <end position="229"/>
    </location>
</feature>
<dbReference type="GeneID" id="19324932"/>
<evidence type="ECO:0000313" key="3">
    <source>
        <dbReference type="Proteomes" id="UP000014074"/>
    </source>
</evidence>
<dbReference type="RefSeq" id="XP_007915203.1">
    <property type="nucleotide sequence ID" value="XM_007917012.1"/>
</dbReference>
<feature type="compositionally biased region" description="Polar residues" evidence="1">
    <location>
        <begin position="22"/>
        <end position="38"/>
    </location>
</feature>
<evidence type="ECO:0008006" key="4">
    <source>
        <dbReference type="Google" id="ProtNLM"/>
    </source>
</evidence>
<feature type="region of interest" description="Disordered" evidence="1">
    <location>
        <begin position="268"/>
        <end position="342"/>
    </location>
</feature>
<dbReference type="EMBL" id="KB933118">
    <property type="protein sequence ID" value="EOO00042.1"/>
    <property type="molecule type" value="Genomic_DNA"/>
</dbReference>
<dbReference type="GO" id="GO:0005680">
    <property type="term" value="C:anaphase-promoting complex"/>
    <property type="evidence" value="ECO:0007669"/>
    <property type="project" value="InterPro"/>
</dbReference>
<dbReference type="eggNOG" id="ENOG502SUKC">
    <property type="taxonomic scope" value="Eukaryota"/>
</dbReference>
<organism evidence="2 3">
    <name type="scientific">Phaeoacremonium minimum (strain UCR-PA7)</name>
    <name type="common">Esca disease fungus</name>
    <name type="synonym">Togninia minima</name>
    <dbReference type="NCBI Taxonomy" id="1286976"/>
    <lineage>
        <taxon>Eukaryota</taxon>
        <taxon>Fungi</taxon>
        <taxon>Dikarya</taxon>
        <taxon>Ascomycota</taxon>
        <taxon>Pezizomycotina</taxon>
        <taxon>Sordariomycetes</taxon>
        <taxon>Sordariomycetidae</taxon>
        <taxon>Togniniales</taxon>
        <taxon>Togniniaceae</taxon>
        <taxon>Phaeoacremonium</taxon>
    </lineage>
</organism>
<dbReference type="AlphaFoldDB" id="R8BL44"/>
<feature type="compositionally biased region" description="Acidic residues" evidence="1">
    <location>
        <begin position="158"/>
        <end position="167"/>
    </location>
</feature>
<accession>R8BL44</accession>
<gene>
    <name evidence="2" type="ORF">UCRPA7_4477</name>
</gene>
<dbReference type="InterPro" id="IPR008402">
    <property type="entry name" value="APC_su15/mnd2"/>
</dbReference>
<dbReference type="GO" id="GO:0031145">
    <property type="term" value="P:anaphase-promoting complex-dependent catabolic process"/>
    <property type="evidence" value="ECO:0007669"/>
    <property type="project" value="InterPro"/>
</dbReference>
<dbReference type="KEGG" id="tmn:UCRPA7_4477"/>
<feature type="compositionally biased region" description="Acidic residues" evidence="1">
    <location>
        <begin position="141"/>
        <end position="151"/>
    </location>
</feature>
<feature type="region of interest" description="Disordered" evidence="1">
    <location>
        <begin position="100"/>
        <end position="246"/>
    </location>
</feature>
<feature type="compositionally biased region" description="Low complexity" evidence="1">
    <location>
        <begin position="118"/>
        <end position="135"/>
    </location>
</feature>
<keyword evidence="3" id="KW-1185">Reference proteome</keyword>
<dbReference type="OrthoDB" id="5320532at2759"/>
<sequence length="342" mass="37959">MFSILPDLSPHDPHTVWYTSSRQPFLASTTQQHDSSAADTPAQGPGPAPRRPGQAALERSALARLRADEQYVERRKHNVSNFGSTWLKPPGVAKSLFQMREERREAEEHAEAMRREQLAQQLADAEGAAAGGLDDMGVTDLDGEPMDEDGMMEGGRDLDDEIPDADTDGFGFDGAEEDSDEDEENDSEAGGADDEDRPEASPAQQQQQRAIRDQLRNVRATEDRVRELMIRGQGPDSEVYGAEDDIDEEDRAQMLEEDDLVQIPVHNAEPGMNMDMDADLDDDIPEAESGGYEHTDTEAELSSSEDGSQDGRFAEDSAQRQFATKQYSKRYRSQQPSIARRK</sequence>
<dbReference type="HOGENOM" id="CLU_045844_0_0_1"/>
<feature type="compositionally biased region" description="Acidic residues" evidence="1">
    <location>
        <begin position="174"/>
        <end position="197"/>
    </location>
</feature>
<evidence type="ECO:0000256" key="1">
    <source>
        <dbReference type="SAM" id="MobiDB-lite"/>
    </source>
</evidence>
<feature type="compositionally biased region" description="Polar residues" evidence="1">
    <location>
        <begin position="333"/>
        <end position="342"/>
    </location>
</feature>
<dbReference type="Pfam" id="PF05841">
    <property type="entry name" value="Apc15p"/>
    <property type="match status" value="1"/>
</dbReference>
<protein>
    <recommendedName>
        <fullName evidence="4">Apc15p protein-domain-containing protein</fullName>
    </recommendedName>
</protein>
<reference evidence="3" key="1">
    <citation type="journal article" date="2013" name="Genome Announc.">
        <title>Draft genome sequence of the ascomycete Phaeoacremonium aleophilum strain UCR-PA7, a causal agent of the esca disease complex in grapevines.</title>
        <authorList>
            <person name="Blanco-Ulate B."/>
            <person name="Rolshausen P."/>
            <person name="Cantu D."/>
        </authorList>
    </citation>
    <scope>NUCLEOTIDE SEQUENCE [LARGE SCALE GENOMIC DNA]</scope>
    <source>
        <strain evidence="3">UCR-PA7</strain>
    </source>
</reference>
<name>R8BL44_PHAM7</name>
<feature type="region of interest" description="Disordered" evidence="1">
    <location>
        <begin position="22"/>
        <end position="56"/>
    </location>
</feature>
<evidence type="ECO:0000313" key="2">
    <source>
        <dbReference type="EMBL" id="EOO00042.1"/>
    </source>
</evidence>
<proteinExistence type="predicted"/>
<feature type="compositionally biased region" description="Basic and acidic residues" evidence="1">
    <location>
        <begin position="100"/>
        <end position="117"/>
    </location>
</feature>